<feature type="region of interest" description="Disordered" evidence="1">
    <location>
        <begin position="617"/>
        <end position="691"/>
    </location>
</feature>
<evidence type="ECO:0000256" key="1">
    <source>
        <dbReference type="SAM" id="MobiDB-lite"/>
    </source>
</evidence>
<evidence type="ECO:0000313" key="2">
    <source>
        <dbReference type="EMBL" id="CDW47784.1"/>
    </source>
</evidence>
<feature type="region of interest" description="Disordered" evidence="1">
    <location>
        <begin position="269"/>
        <end position="317"/>
    </location>
</feature>
<accession>A0A0K2VBA8</accession>
<protein>
    <submittedName>
        <fullName evidence="2">Uncharacterized protein</fullName>
    </submittedName>
</protein>
<feature type="non-terminal residue" evidence="2">
    <location>
        <position position="1"/>
    </location>
</feature>
<feature type="compositionally biased region" description="Low complexity" evidence="1">
    <location>
        <begin position="196"/>
        <end position="215"/>
    </location>
</feature>
<feature type="region of interest" description="Disordered" evidence="1">
    <location>
        <begin position="196"/>
        <end position="218"/>
    </location>
</feature>
<sequence>LFGMESSQRSRRKTPTSMRRNGSYPNSHSERPSTSGGHHGRHRHHHYHHRRRGDEEAEEACMMKELQSEIHAELEEQMKEFRRRSKSTTSSSKSPDKRKRRKSSHSSPPPAPRHSSSSHERRSRSNTGQGKSHLHKSKTVPAHRQHHDHKLPQPTLSSTTADPRQHLLVQDPSHSVTAKSSSSRAKDIFHAHYQTPLQQSSQPSHSHPTAAAATTVSLSGHRHKCLTDMMPIPKEEMDRGRYSTYLSSSTPGGSRKKIHVQQEYLQLQPDLGNVETASRKARSLRSHPKSTPGSSLHRHHHHGGHHQAIDDEEEEDARLREQLEKERRQIQYAQMEKERLQKELEKKEREQRRLMDKERQKEREELERKVDQDQREKERQIEIERNEQELREIFNLKQQEEFERHQQEERDKKTRREKVRMGEKERKGQQRRDTLEKLKELRDSASARVDIGSESTCQKESETPLKPAIKMEQQDSSLPDQSDGGSGTIPKKSKEKMKSDLEEILLKAKVDNISSELERVMLEKEMAEKEKVALEMADKQRRAERERKKTGHRRSKSGDYNLEAEHRTYDTSKEKKSRSLELRKSRSESGQRMAVTSPTSIFKTRTFSYDDELLQINTFPMNKKKSKTARGGSTADSSPPCTCDDSDSNNQQTVLEMPVVAGPPPPSAPPSWLLDPSRRQGSVPHSCQSQGYASLGSSAAAYIEGLTEDSDDWDDDHRRHRRSRSGGGGYSSIKERHSTRCASFPIQDGDSDYEIQEHIKYCKCSCDHLGYGNYVDYDH</sequence>
<dbReference type="EMBL" id="HACA01030423">
    <property type="protein sequence ID" value="CDW47784.1"/>
    <property type="molecule type" value="Transcribed_RNA"/>
</dbReference>
<feature type="compositionally biased region" description="Basic residues" evidence="1">
    <location>
        <begin position="296"/>
        <end position="305"/>
    </location>
</feature>
<feature type="compositionally biased region" description="Basic and acidic residues" evidence="1">
    <location>
        <begin position="66"/>
        <end position="80"/>
    </location>
</feature>
<feature type="compositionally biased region" description="Basic and acidic residues" evidence="1">
    <location>
        <begin position="563"/>
        <end position="589"/>
    </location>
</feature>
<proteinExistence type="predicted"/>
<feature type="compositionally biased region" description="Basic and acidic residues" evidence="1">
    <location>
        <begin position="341"/>
        <end position="445"/>
    </location>
</feature>
<organism evidence="2">
    <name type="scientific">Lepeophtheirus salmonis</name>
    <name type="common">Salmon louse</name>
    <name type="synonym">Caligus salmonis</name>
    <dbReference type="NCBI Taxonomy" id="72036"/>
    <lineage>
        <taxon>Eukaryota</taxon>
        <taxon>Metazoa</taxon>
        <taxon>Ecdysozoa</taxon>
        <taxon>Arthropoda</taxon>
        <taxon>Crustacea</taxon>
        <taxon>Multicrustacea</taxon>
        <taxon>Hexanauplia</taxon>
        <taxon>Copepoda</taxon>
        <taxon>Siphonostomatoida</taxon>
        <taxon>Caligidae</taxon>
        <taxon>Lepeophtheirus</taxon>
    </lineage>
</organism>
<feature type="region of interest" description="Disordered" evidence="1">
    <location>
        <begin position="533"/>
        <end position="601"/>
    </location>
</feature>
<feature type="compositionally biased region" description="Polar residues" evidence="1">
    <location>
        <begin position="15"/>
        <end position="35"/>
    </location>
</feature>
<feature type="compositionally biased region" description="Basic residues" evidence="1">
    <location>
        <begin position="279"/>
        <end position="288"/>
    </location>
</feature>
<feature type="compositionally biased region" description="Basic residues" evidence="1">
    <location>
        <begin position="38"/>
        <end position="51"/>
    </location>
</feature>
<feature type="compositionally biased region" description="Basic residues" evidence="1">
    <location>
        <begin position="132"/>
        <end position="149"/>
    </location>
</feature>
<feature type="compositionally biased region" description="Basic and acidic residues" evidence="1">
    <location>
        <begin position="533"/>
        <end position="547"/>
    </location>
</feature>
<feature type="non-terminal residue" evidence="2">
    <location>
        <position position="779"/>
    </location>
</feature>
<feature type="region of interest" description="Disordered" evidence="1">
    <location>
        <begin position="1"/>
        <end position="160"/>
    </location>
</feature>
<dbReference type="OrthoDB" id="445695at2759"/>
<name>A0A0K2VBA8_LEPSM</name>
<feature type="region of interest" description="Disordered" evidence="1">
    <location>
        <begin position="707"/>
        <end position="735"/>
    </location>
</feature>
<reference evidence="2" key="1">
    <citation type="submission" date="2014-05" db="EMBL/GenBank/DDBJ databases">
        <authorList>
            <person name="Chronopoulou M."/>
        </authorList>
    </citation>
    <scope>NUCLEOTIDE SEQUENCE</scope>
    <source>
        <tissue evidence="2">Whole organism</tissue>
    </source>
</reference>
<feature type="region of interest" description="Disordered" evidence="1">
    <location>
        <begin position="341"/>
        <end position="497"/>
    </location>
</feature>
<dbReference type="AlphaFoldDB" id="A0A0K2VBA8"/>